<dbReference type="InterPro" id="IPR011991">
    <property type="entry name" value="ArsR-like_HTH"/>
</dbReference>
<reference evidence="6 7" key="1">
    <citation type="submission" date="2015-12" db="EMBL/GenBank/DDBJ databases">
        <title>Diversity of Burkholderia near neighbor genomes.</title>
        <authorList>
            <person name="Sahl J."/>
            <person name="Wagner D."/>
            <person name="Keim P."/>
        </authorList>
    </citation>
    <scope>NUCLEOTIDE SEQUENCE [LARGE SCALE GENOMIC DNA]</scope>
    <source>
        <strain evidence="6 7">MSMB1184WGS</strain>
    </source>
</reference>
<dbReference type="GO" id="GO:0006355">
    <property type="term" value="P:regulation of DNA-templated transcription"/>
    <property type="evidence" value="ECO:0007669"/>
    <property type="project" value="UniProtKB-ARBA"/>
</dbReference>
<dbReference type="InterPro" id="IPR000485">
    <property type="entry name" value="AsnC-type_HTH_dom"/>
</dbReference>
<evidence type="ECO:0000256" key="2">
    <source>
        <dbReference type="ARBA" id="ARBA00023125"/>
    </source>
</evidence>
<dbReference type="SUPFAM" id="SSF46785">
    <property type="entry name" value="Winged helix' DNA-binding domain"/>
    <property type="match status" value="1"/>
</dbReference>
<dbReference type="InterPro" id="IPR036390">
    <property type="entry name" value="WH_DNA-bd_sf"/>
</dbReference>
<dbReference type="PROSITE" id="PS50956">
    <property type="entry name" value="HTH_ASNC_2"/>
    <property type="match status" value="1"/>
</dbReference>
<dbReference type="SUPFAM" id="SSF54909">
    <property type="entry name" value="Dimeric alpha+beta barrel"/>
    <property type="match status" value="1"/>
</dbReference>
<protein>
    <submittedName>
        <fullName evidence="6">AsnC family transcriptional regulator</fullName>
    </submittedName>
</protein>
<keyword evidence="4" id="KW-0804">Transcription</keyword>
<dbReference type="PRINTS" id="PR00033">
    <property type="entry name" value="HTHASNC"/>
</dbReference>
<dbReference type="Pfam" id="PF13412">
    <property type="entry name" value="HTH_24"/>
    <property type="match status" value="1"/>
</dbReference>
<dbReference type="PANTHER" id="PTHR30154:SF0">
    <property type="entry name" value="LEUCINE-RESPONSIVE REGULATORY PROTEIN"/>
    <property type="match status" value="1"/>
</dbReference>
<feature type="domain" description="HTH asnC-type" evidence="5">
    <location>
        <begin position="7"/>
        <end position="68"/>
    </location>
</feature>
<evidence type="ECO:0000259" key="5">
    <source>
        <dbReference type="PROSITE" id="PS50956"/>
    </source>
</evidence>
<keyword evidence="3" id="KW-0010">Activator</keyword>
<accession>A0A1B4PZE3</accession>
<dbReference type="EMBL" id="CP013444">
    <property type="protein sequence ID" value="AOK19299.1"/>
    <property type="molecule type" value="Genomic_DNA"/>
</dbReference>
<keyword evidence="2" id="KW-0238">DNA-binding</keyword>
<name>A0A1B4PZE3_BURCE</name>
<dbReference type="InterPro" id="IPR019885">
    <property type="entry name" value="Tscrpt_reg_HTH_AsnC-type_CS"/>
</dbReference>
<sequence length="163" mass="18403">MKANSILDRLDLRILAKLQSHGRITNVELADAVGLSRSPCLARIKRLESAGFIAGYGATIRIEKIGAYQIVFAKITLTDHRREYFVRFIDAINDVDEIMECHHTTGNYDYLLKLVTRDIGHFRDVMEGLLKRDIGIEKYFSYVVIASPIVKSGFRLDASSPAE</sequence>
<keyword evidence="1" id="KW-0805">Transcription regulation</keyword>
<evidence type="ECO:0000256" key="1">
    <source>
        <dbReference type="ARBA" id="ARBA00023015"/>
    </source>
</evidence>
<dbReference type="Pfam" id="PF01037">
    <property type="entry name" value="AsnC_trans_reg"/>
    <property type="match status" value="1"/>
</dbReference>
<evidence type="ECO:0000313" key="7">
    <source>
        <dbReference type="Proteomes" id="UP000094776"/>
    </source>
</evidence>
<dbReference type="InterPro" id="IPR011008">
    <property type="entry name" value="Dimeric_a/b-barrel"/>
</dbReference>
<dbReference type="Gene3D" id="1.10.10.10">
    <property type="entry name" value="Winged helix-like DNA-binding domain superfamily/Winged helix DNA-binding domain"/>
    <property type="match status" value="1"/>
</dbReference>
<dbReference type="CDD" id="cd00090">
    <property type="entry name" value="HTH_ARSR"/>
    <property type="match status" value="1"/>
</dbReference>
<dbReference type="Proteomes" id="UP000094776">
    <property type="component" value="Chromosome 2"/>
</dbReference>
<dbReference type="SMART" id="SM00344">
    <property type="entry name" value="HTH_ASNC"/>
    <property type="match status" value="1"/>
</dbReference>
<organism evidence="6 7">
    <name type="scientific">Burkholderia cepacia</name>
    <name type="common">Pseudomonas cepacia</name>
    <dbReference type="NCBI Taxonomy" id="292"/>
    <lineage>
        <taxon>Bacteria</taxon>
        <taxon>Pseudomonadati</taxon>
        <taxon>Pseudomonadota</taxon>
        <taxon>Betaproteobacteria</taxon>
        <taxon>Burkholderiales</taxon>
        <taxon>Burkholderiaceae</taxon>
        <taxon>Burkholderia</taxon>
        <taxon>Burkholderia cepacia complex</taxon>
    </lineage>
</organism>
<dbReference type="InterPro" id="IPR019887">
    <property type="entry name" value="Tscrpt_reg_AsnC/Lrp_C"/>
</dbReference>
<dbReference type="GO" id="GO:0043200">
    <property type="term" value="P:response to amino acid"/>
    <property type="evidence" value="ECO:0007669"/>
    <property type="project" value="TreeGrafter"/>
</dbReference>
<dbReference type="GO" id="GO:0043565">
    <property type="term" value="F:sequence-specific DNA binding"/>
    <property type="evidence" value="ECO:0007669"/>
    <property type="project" value="InterPro"/>
</dbReference>
<dbReference type="PROSITE" id="PS00519">
    <property type="entry name" value="HTH_ASNC_1"/>
    <property type="match status" value="1"/>
</dbReference>
<dbReference type="PANTHER" id="PTHR30154">
    <property type="entry name" value="LEUCINE-RESPONSIVE REGULATORY PROTEIN"/>
    <property type="match status" value="1"/>
</dbReference>
<dbReference type="InterPro" id="IPR036388">
    <property type="entry name" value="WH-like_DNA-bd_sf"/>
</dbReference>
<evidence type="ECO:0000256" key="4">
    <source>
        <dbReference type="ARBA" id="ARBA00023163"/>
    </source>
</evidence>
<dbReference type="AlphaFoldDB" id="A0A1B4PZE3"/>
<dbReference type="InterPro" id="IPR019888">
    <property type="entry name" value="Tscrpt_reg_AsnC-like"/>
</dbReference>
<gene>
    <name evidence="6" type="ORF">WT26_25575</name>
</gene>
<evidence type="ECO:0000313" key="6">
    <source>
        <dbReference type="EMBL" id="AOK19299.1"/>
    </source>
</evidence>
<proteinExistence type="predicted"/>
<dbReference type="Gene3D" id="3.30.70.920">
    <property type="match status" value="1"/>
</dbReference>
<evidence type="ECO:0000256" key="3">
    <source>
        <dbReference type="ARBA" id="ARBA00023159"/>
    </source>
</evidence>
<dbReference type="GO" id="GO:0005829">
    <property type="term" value="C:cytosol"/>
    <property type="evidence" value="ECO:0007669"/>
    <property type="project" value="TreeGrafter"/>
</dbReference>
<dbReference type="RefSeq" id="WP_060293086.1">
    <property type="nucleotide sequence ID" value="NZ_CP013444.1"/>
</dbReference>